<dbReference type="Gene3D" id="3.30.70.3290">
    <property type="match status" value="1"/>
</dbReference>
<evidence type="ECO:0000313" key="5">
    <source>
        <dbReference type="EMBL" id="MDT0470233.1"/>
    </source>
</evidence>
<evidence type="ECO:0000259" key="4">
    <source>
        <dbReference type="SMART" id="SM00827"/>
    </source>
</evidence>
<dbReference type="InterPro" id="IPR016035">
    <property type="entry name" value="Acyl_Trfase/lysoPLipase"/>
</dbReference>
<dbReference type="PANTHER" id="PTHR43775:SF51">
    <property type="entry name" value="INACTIVE PHENOLPHTHIOCEROL SYNTHESIS POLYKETIDE SYNTHASE TYPE I PKS1-RELATED"/>
    <property type="match status" value="1"/>
</dbReference>
<dbReference type="Proteomes" id="UP001183809">
    <property type="component" value="Unassembled WGS sequence"/>
</dbReference>
<proteinExistence type="predicted"/>
<dbReference type="GO" id="GO:0016746">
    <property type="term" value="F:acyltransferase activity"/>
    <property type="evidence" value="ECO:0007669"/>
    <property type="project" value="UniProtKB-KW"/>
</dbReference>
<dbReference type="Gene3D" id="3.40.366.10">
    <property type="entry name" value="Malonyl-Coenzyme A Acyl Carrier Protein, domain 2"/>
    <property type="match status" value="1"/>
</dbReference>
<evidence type="ECO:0000256" key="3">
    <source>
        <dbReference type="ARBA" id="ARBA00023315"/>
    </source>
</evidence>
<dbReference type="SMART" id="SM00827">
    <property type="entry name" value="PKS_AT"/>
    <property type="match status" value="1"/>
</dbReference>
<dbReference type="EC" id="2.3.1.-" evidence="5"/>
<reference evidence="6" key="1">
    <citation type="submission" date="2023-07" db="EMBL/GenBank/DDBJ databases">
        <title>30 novel species of actinomycetes from the DSMZ collection.</title>
        <authorList>
            <person name="Nouioui I."/>
        </authorList>
    </citation>
    <scope>NUCLEOTIDE SEQUENCE [LARGE SCALE GENOMIC DNA]</scope>
    <source>
        <strain evidence="6">DSM 41699</strain>
    </source>
</reference>
<feature type="non-terminal residue" evidence="5">
    <location>
        <position position="327"/>
    </location>
</feature>
<dbReference type="EMBL" id="JAVREY010000236">
    <property type="protein sequence ID" value="MDT0470233.1"/>
    <property type="molecule type" value="Genomic_DNA"/>
</dbReference>
<name>A0ABU2UAN5_9ACTN</name>
<protein>
    <submittedName>
        <fullName evidence="5">Acyltransferase domain-containing protein</fullName>
        <ecNumber evidence="5">2.3.1.-</ecNumber>
    </submittedName>
</protein>
<keyword evidence="3 5" id="KW-0012">Acyltransferase</keyword>
<feature type="domain" description="Malonyl-CoA:ACP transacylase (MAT)" evidence="4">
    <location>
        <begin position="54"/>
        <end position="327"/>
    </location>
</feature>
<evidence type="ECO:0000313" key="6">
    <source>
        <dbReference type="Proteomes" id="UP001183809"/>
    </source>
</evidence>
<keyword evidence="6" id="KW-1185">Reference proteome</keyword>
<dbReference type="SUPFAM" id="SSF52151">
    <property type="entry name" value="FabD/lysophospholipase-like"/>
    <property type="match status" value="1"/>
</dbReference>
<dbReference type="InterPro" id="IPR001227">
    <property type="entry name" value="Ac_transferase_dom_sf"/>
</dbReference>
<dbReference type="InterPro" id="IPR050091">
    <property type="entry name" value="PKS_NRPS_Biosynth_Enz"/>
</dbReference>
<keyword evidence="1 5" id="KW-0808">Transferase</keyword>
<dbReference type="SUPFAM" id="SSF55048">
    <property type="entry name" value="Probable ACP-binding domain of malonyl-CoA ACP transacylase"/>
    <property type="match status" value="1"/>
</dbReference>
<evidence type="ECO:0000256" key="2">
    <source>
        <dbReference type="ARBA" id="ARBA00023268"/>
    </source>
</evidence>
<dbReference type="Pfam" id="PF00698">
    <property type="entry name" value="Acyl_transf_1"/>
    <property type="match status" value="1"/>
</dbReference>
<gene>
    <name evidence="5" type="ORF">RM764_46330</name>
</gene>
<comment type="caution">
    <text evidence="5">The sequence shown here is derived from an EMBL/GenBank/DDBJ whole genome shotgun (WGS) entry which is preliminary data.</text>
</comment>
<dbReference type="InterPro" id="IPR016036">
    <property type="entry name" value="Malonyl_transacylase_ACP-bd"/>
</dbReference>
<accession>A0ABU2UAN5</accession>
<dbReference type="PANTHER" id="PTHR43775">
    <property type="entry name" value="FATTY ACID SYNTHASE"/>
    <property type="match status" value="1"/>
</dbReference>
<evidence type="ECO:0000256" key="1">
    <source>
        <dbReference type="ARBA" id="ARBA00022679"/>
    </source>
</evidence>
<organism evidence="5 6">
    <name type="scientific">Streptomyces gibsoniae</name>
    <dbReference type="NCBI Taxonomy" id="3075529"/>
    <lineage>
        <taxon>Bacteria</taxon>
        <taxon>Bacillati</taxon>
        <taxon>Actinomycetota</taxon>
        <taxon>Actinomycetes</taxon>
        <taxon>Kitasatosporales</taxon>
        <taxon>Streptomycetaceae</taxon>
        <taxon>Streptomyces</taxon>
    </lineage>
</organism>
<keyword evidence="2" id="KW-0511">Multifunctional enzyme</keyword>
<dbReference type="InterPro" id="IPR014043">
    <property type="entry name" value="Acyl_transferase_dom"/>
</dbReference>
<sequence length="327" mass="33568">MDVGYSLATARGALEHRAAVVGASREELLAGLKSLAEGAGGGSHVVRRGRTAFVFSGQGAQRVGMGAELCEAFPVFAGAFDAVCAGLDPLLPRSLGGVIAGGEGLDETGFTQPALFAVEVALFRLLESWGVRPDVVAGHSVGEVAAAHVAGVLSLEDACVLVAARAGLMQGLPAGGAMVAVEASEEEVLALLPGGGPVGLAAVNGPRAVVVSGAESAVEEVVRVLRSRGRRTRRLLVSHAFHSPLMDPMLEEFGRVAAGLEYRPPRIAVVSAVTGELADADALTSAEYWVRHVREPVRFADAVRALENDGVTTLLELGPDAVLTAMA</sequence>